<dbReference type="RefSeq" id="XP_007313917.1">
    <property type="nucleotide sequence ID" value="XM_007313855.1"/>
</dbReference>
<dbReference type="KEGG" id="sla:SERLADRAFT_457745"/>
<dbReference type="EMBL" id="GL945429">
    <property type="protein sequence ID" value="EGO29675.1"/>
    <property type="molecule type" value="Genomic_DNA"/>
</dbReference>
<name>F8NH86_SERL9</name>
<sequence length="61" mass="6916">MALKSWSSSCQSNGERNEEGKKKKKATSIPNPMKCLLLRLEEVISLWLALRASSRILSIQR</sequence>
<accession>F8NH86</accession>
<dbReference type="GeneID" id="18817578"/>
<protein>
    <submittedName>
        <fullName evidence="2">Uncharacterized protein</fullName>
    </submittedName>
</protein>
<evidence type="ECO:0000256" key="1">
    <source>
        <dbReference type="SAM" id="MobiDB-lite"/>
    </source>
</evidence>
<reference evidence="2" key="1">
    <citation type="submission" date="2011-04" db="EMBL/GenBank/DDBJ databases">
        <title>Evolution of plant cell wall degrading machinery underlies the functional diversity of forest fungi.</title>
        <authorList>
            <consortium name="US DOE Joint Genome Institute (JGI-PGF)"/>
            <person name="Eastwood D.C."/>
            <person name="Floudas D."/>
            <person name="Binder M."/>
            <person name="Majcherczyk A."/>
            <person name="Schneider P."/>
            <person name="Aerts A."/>
            <person name="Asiegbu F.O."/>
            <person name="Baker S.E."/>
            <person name="Barry K."/>
            <person name="Bendiksby M."/>
            <person name="Blumentritt M."/>
            <person name="Coutinho P.M."/>
            <person name="Cullen D."/>
            <person name="Cullen D."/>
            <person name="Gathman A."/>
            <person name="Goodell B."/>
            <person name="Henrissat B."/>
            <person name="Ihrmark K."/>
            <person name="Kauserud H."/>
            <person name="Kohler A."/>
            <person name="LaButti K."/>
            <person name="Lapidus A."/>
            <person name="Lavin J.L."/>
            <person name="Lee Y.-H."/>
            <person name="Lindquist E."/>
            <person name="Lilly W."/>
            <person name="Lucas S."/>
            <person name="Morin E."/>
            <person name="Murat C."/>
            <person name="Oguiza J.A."/>
            <person name="Park J."/>
            <person name="Pisabarro A.G."/>
            <person name="Riley R."/>
            <person name="Rosling A."/>
            <person name="Salamov A."/>
            <person name="Schmidt O."/>
            <person name="Schmutz J."/>
            <person name="Skrede I."/>
            <person name="Stenlid J."/>
            <person name="Wiebenga A."/>
            <person name="Xie X."/>
            <person name="Kues U."/>
            <person name="Hibbett D.S."/>
            <person name="Hoffmeister D."/>
            <person name="Hogberg N."/>
            <person name="Martin F."/>
            <person name="Grigoriev I.V."/>
            <person name="Watkinson S.C."/>
        </authorList>
    </citation>
    <scope>NUCLEOTIDE SEQUENCE</scope>
    <source>
        <strain evidence="2">S7.9</strain>
    </source>
</reference>
<dbReference type="Proteomes" id="UP000008064">
    <property type="component" value="Unassembled WGS sequence"/>
</dbReference>
<evidence type="ECO:0000313" key="2">
    <source>
        <dbReference type="EMBL" id="EGO29675.1"/>
    </source>
</evidence>
<feature type="compositionally biased region" description="Polar residues" evidence="1">
    <location>
        <begin position="1"/>
        <end position="14"/>
    </location>
</feature>
<proteinExistence type="predicted"/>
<organism>
    <name type="scientific">Serpula lacrymans var. lacrymans (strain S7.9)</name>
    <name type="common">Dry rot fungus</name>
    <dbReference type="NCBI Taxonomy" id="578457"/>
    <lineage>
        <taxon>Eukaryota</taxon>
        <taxon>Fungi</taxon>
        <taxon>Dikarya</taxon>
        <taxon>Basidiomycota</taxon>
        <taxon>Agaricomycotina</taxon>
        <taxon>Agaricomycetes</taxon>
        <taxon>Agaricomycetidae</taxon>
        <taxon>Boletales</taxon>
        <taxon>Coniophorineae</taxon>
        <taxon>Serpulaceae</taxon>
        <taxon>Serpula</taxon>
    </lineage>
</organism>
<feature type="region of interest" description="Disordered" evidence="1">
    <location>
        <begin position="1"/>
        <end position="27"/>
    </location>
</feature>
<dbReference type="HOGENOM" id="CLU_2924139_0_0_1"/>
<gene>
    <name evidence="2" type="ORF">SERLADRAFT_457745</name>
</gene>
<dbReference type="AlphaFoldDB" id="F8NH86"/>